<keyword evidence="3" id="KW-0862">Zinc</keyword>
<dbReference type="Proteomes" id="UP001176521">
    <property type="component" value="Unassembled WGS sequence"/>
</dbReference>
<protein>
    <recommendedName>
        <fullName evidence="5">U1-type domain-containing protein</fullName>
    </recommendedName>
</protein>
<evidence type="ECO:0000313" key="7">
    <source>
        <dbReference type="Proteomes" id="UP001176521"/>
    </source>
</evidence>
<gene>
    <name evidence="6" type="ORF">OC842_001021</name>
</gene>
<keyword evidence="2" id="KW-0863">Zinc-finger</keyword>
<organism evidence="6 7">
    <name type="scientific">Tilletia horrida</name>
    <dbReference type="NCBI Taxonomy" id="155126"/>
    <lineage>
        <taxon>Eukaryota</taxon>
        <taxon>Fungi</taxon>
        <taxon>Dikarya</taxon>
        <taxon>Basidiomycota</taxon>
        <taxon>Ustilaginomycotina</taxon>
        <taxon>Exobasidiomycetes</taxon>
        <taxon>Tilletiales</taxon>
        <taxon>Tilletiaceae</taxon>
        <taxon>Tilletia</taxon>
    </lineage>
</organism>
<name>A0AAN6JMY8_9BASI</name>
<evidence type="ECO:0000256" key="2">
    <source>
        <dbReference type="ARBA" id="ARBA00022771"/>
    </source>
</evidence>
<keyword evidence="1" id="KW-0479">Metal-binding</keyword>
<dbReference type="InterPro" id="IPR036236">
    <property type="entry name" value="Znf_C2H2_sf"/>
</dbReference>
<evidence type="ECO:0000313" key="6">
    <source>
        <dbReference type="EMBL" id="KAK0539317.1"/>
    </source>
</evidence>
<evidence type="ECO:0000256" key="1">
    <source>
        <dbReference type="ARBA" id="ARBA00022723"/>
    </source>
</evidence>
<evidence type="ECO:0000256" key="4">
    <source>
        <dbReference type="SAM" id="MobiDB-lite"/>
    </source>
</evidence>
<dbReference type="InterPro" id="IPR040023">
    <property type="entry name" value="WBP4"/>
</dbReference>
<dbReference type="GO" id="GO:0071011">
    <property type="term" value="C:precatalytic spliceosome"/>
    <property type="evidence" value="ECO:0007669"/>
    <property type="project" value="TreeGrafter"/>
</dbReference>
<dbReference type="GO" id="GO:0000398">
    <property type="term" value="P:mRNA splicing, via spliceosome"/>
    <property type="evidence" value="ECO:0007669"/>
    <property type="project" value="InterPro"/>
</dbReference>
<dbReference type="AlphaFoldDB" id="A0AAN6JMY8"/>
<dbReference type="InterPro" id="IPR013085">
    <property type="entry name" value="U1-CZ_Znf_C2H2"/>
</dbReference>
<dbReference type="SUPFAM" id="SSF57667">
    <property type="entry name" value="beta-beta-alpha zinc fingers"/>
    <property type="match status" value="1"/>
</dbReference>
<dbReference type="Gene3D" id="3.30.160.60">
    <property type="entry name" value="Classic Zinc Finger"/>
    <property type="match status" value="1"/>
</dbReference>
<feature type="domain" description="U1-type" evidence="5">
    <location>
        <begin position="2"/>
        <end position="37"/>
    </location>
</feature>
<dbReference type="GO" id="GO:0008270">
    <property type="term" value="F:zinc ion binding"/>
    <property type="evidence" value="ECO:0007669"/>
    <property type="project" value="UniProtKB-KW"/>
</dbReference>
<feature type="region of interest" description="Disordered" evidence="4">
    <location>
        <begin position="65"/>
        <end position="237"/>
    </location>
</feature>
<feature type="compositionally biased region" description="Low complexity" evidence="4">
    <location>
        <begin position="174"/>
        <end position="192"/>
    </location>
</feature>
<feature type="compositionally biased region" description="Basic and acidic residues" evidence="4">
    <location>
        <begin position="199"/>
        <end position="213"/>
    </location>
</feature>
<dbReference type="EMBL" id="JAPDMQ010000033">
    <property type="protein sequence ID" value="KAK0539317.1"/>
    <property type="molecule type" value="Genomic_DNA"/>
</dbReference>
<evidence type="ECO:0000259" key="5">
    <source>
        <dbReference type="SMART" id="SM00451"/>
    </source>
</evidence>
<feature type="compositionally biased region" description="Low complexity" evidence="4">
    <location>
        <begin position="76"/>
        <end position="87"/>
    </location>
</feature>
<dbReference type="InterPro" id="IPR003604">
    <property type="entry name" value="Matrin/U1-like-C_Znf_C2H2"/>
</dbReference>
<sequence>MVERWTCKYCDITINDDAPSRAAHEGGLRHKSAVERALRQTYKKAERDRRDAAIQAREIAKIERAAAGAGAGAGAGSSPSSKGAGSEHSAAGLKRKQRSEDAERPTGPKEWKPTDKFAAYTTAANLGLGEDPAEVRAREEAELRQKEGFASEWTTVVAEPHPALPPQPSSSRSAMAVPAVKPAPNAAAAAAAVDEDDDLRGFKTKEKSAPRLDDADEDDADAAAPLEFKKRTKKRRI</sequence>
<dbReference type="PANTHER" id="PTHR13173:SF10">
    <property type="entry name" value="WW DOMAIN-BINDING PROTEIN 4"/>
    <property type="match status" value="1"/>
</dbReference>
<keyword evidence="7" id="KW-1185">Reference proteome</keyword>
<reference evidence="6" key="1">
    <citation type="journal article" date="2023" name="PhytoFront">
        <title>Draft Genome Resources of Seven Strains of Tilletia horrida, Causal Agent of Kernel Smut of Rice.</title>
        <authorList>
            <person name="Khanal S."/>
            <person name="Antony Babu S."/>
            <person name="Zhou X.G."/>
        </authorList>
    </citation>
    <scope>NUCLEOTIDE SEQUENCE</scope>
    <source>
        <strain evidence="6">TX3</strain>
    </source>
</reference>
<dbReference type="GO" id="GO:0003723">
    <property type="term" value="F:RNA binding"/>
    <property type="evidence" value="ECO:0007669"/>
    <property type="project" value="TreeGrafter"/>
</dbReference>
<comment type="caution">
    <text evidence="6">The sequence shown here is derived from an EMBL/GenBank/DDBJ whole genome shotgun (WGS) entry which is preliminary data.</text>
</comment>
<feature type="compositionally biased region" description="Basic and acidic residues" evidence="4">
    <location>
        <begin position="133"/>
        <end position="149"/>
    </location>
</feature>
<evidence type="ECO:0000256" key="3">
    <source>
        <dbReference type="ARBA" id="ARBA00022833"/>
    </source>
</evidence>
<dbReference type="PANTHER" id="PTHR13173">
    <property type="entry name" value="WW DOMAIN BINDING PROTEIN 4"/>
    <property type="match status" value="1"/>
</dbReference>
<dbReference type="SMART" id="SM00451">
    <property type="entry name" value="ZnF_U1"/>
    <property type="match status" value="1"/>
</dbReference>
<dbReference type="Pfam" id="PF06220">
    <property type="entry name" value="zf-U1"/>
    <property type="match status" value="1"/>
</dbReference>
<feature type="compositionally biased region" description="Basic and acidic residues" evidence="4">
    <location>
        <begin position="98"/>
        <end position="115"/>
    </location>
</feature>
<proteinExistence type="predicted"/>
<accession>A0AAN6JMY8</accession>